<keyword evidence="3" id="KW-1185">Reference proteome</keyword>
<accession>A0ABU7K3T7</accession>
<dbReference type="SMART" id="SM00829">
    <property type="entry name" value="PKS_ER"/>
    <property type="match status" value="1"/>
</dbReference>
<dbReference type="SUPFAM" id="SSF51735">
    <property type="entry name" value="NAD(P)-binding Rossmann-fold domains"/>
    <property type="match status" value="1"/>
</dbReference>
<dbReference type="SUPFAM" id="SSF50129">
    <property type="entry name" value="GroES-like"/>
    <property type="match status" value="1"/>
</dbReference>
<dbReference type="PANTHER" id="PTHR44013:SF1">
    <property type="entry name" value="ZINC-TYPE ALCOHOL DEHYDROGENASE-LIKE PROTEIN C16A3.02C"/>
    <property type="match status" value="1"/>
</dbReference>
<organism evidence="2 3">
    <name type="scientific">Nocardiopsis codii</name>
    <dbReference type="NCBI Taxonomy" id="3065942"/>
    <lineage>
        <taxon>Bacteria</taxon>
        <taxon>Bacillati</taxon>
        <taxon>Actinomycetota</taxon>
        <taxon>Actinomycetes</taxon>
        <taxon>Streptosporangiales</taxon>
        <taxon>Nocardiopsidaceae</taxon>
        <taxon>Nocardiopsis</taxon>
    </lineage>
</organism>
<dbReference type="PROSITE" id="PS01162">
    <property type="entry name" value="QOR_ZETA_CRYSTAL"/>
    <property type="match status" value="1"/>
</dbReference>
<dbReference type="PANTHER" id="PTHR44013">
    <property type="entry name" value="ZINC-TYPE ALCOHOL DEHYDROGENASE-LIKE PROTEIN C16A3.02C"/>
    <property type="match status" value="1"/>
</dbReference>
<name>A0ABU7K3T7_9ACTN</name>
<dbReference type="RefSeq" id="WP_330090715.1">
    <property type="nucleotide sequence ID" value="NZ_JAUZMY010000005.1"/>
</dbReference>
<feature type="domain" description="Enoyl reductase (ER)" evidence="1">
    <location>
        <begin position="10"/>
        <end position="313"/>
    </location>
</feature>
<protein>
    <submittedName>
        <fullName evidence="2">NAD(P)-dependent alcohol dehydrogenase</fullName>
    </submittedName>
</protein>
<dbReference type="Proteomes" id="UP001356095">
    <property type="component" value="Unassembled WGS sequence"/>
</dbReference>
<sequence>MRAVQYDRYGPPEVLSVHDVPTPQPEPGEVLVEVHAASVNGAETSFRAGRMRGIARGGFPRRTGGDFSGRVASVGAGVSTWRSGDAVWGLMPHFAFGAIADYVAVPEQKLAGAPENLSPVEAASLPSSGTTALTALTDKTHLAAGEHLLVRGAAGGVGSLTVQLGKALGAEVTALAGARNLDWVRELGADTALDYRTTRPEDLGRFDVIVDVVGTDLGAYQALLTPRGRMVALAFDPDRVVGSLLGTALRAAVRPRQVKIFSNDPSAERIAELTRAVETGMIRPVVDTAFPMADIAEAHRRLEAGGVRGKYVIDMRRSSAADAHRT</sequence>
<dbReference type="InterPro" id="IPR002364">
    <property type="entry name" value="Quin_OxRdtase/zeta-crystal_CS"/>
</dbReference>
<dbReference type="InterPro" id="IPR036291">
    <property type="entry name" value="NAD(P)-bd_dom_sf"/>
</dbReference>
<dbReference type="InterPro" id="IPR013154">
    <property type="entry name" value="ADH-like_N"/>
</dbReference>
<dbReference type="EMBL" id="JAUZMY010000005">
    <property type="protein sequence ID" value="MEE2036911.1"/>
    <property type="molecule type" value="Genomic_DNA"/>
</dbReference>
<dbReference type="Pfam" id="PF13602">
    <property type="entry name" value="ADH_zinc_N_2"/>
    <property type="match status" value="1"/>
</dbReference>
<evidence type="ECO:0000313" key="3">
    <source>
        <dbReference type="Proteomes" id="UP001356095"/>
    </source>
</evidence>
<dbReference type="InterPro" id="IPR011032">
    <property type="entry name" value="GroES-like_sf"/>
</dbReference>
<dbReference type="InterPro" id="IPR052733">
    <property type="entry name" value="Chloroplast_QOR"/>
</dbReference>
<dbReference type="Pfam" id="PF08240">
    <property type="entry name" value="ADH_N"/>
    <property type="match status" value="1"/>
</dbReference>
<reference evidence="2 3" key="1">
    <citation type="submission" date="2023-08" db="EMBL/GenBank/DDBJ databases">
        <authorList>
            <person name="Girao M."/>
            <person name="Carvalho M.F."/>
        </authorList>
    </citation>
    <scope>NUCLEOTIDE SEQUENCE [LARGE SCALE GENOMIC DNA]</scope>
    <source>
        <strain evidence="2 3">CT-R113</strain>
    </source>
</reference>
<evidence type="ECO:0000259" key="1">
    <source>
        <dbReference type="SMART" id="SM00829"/>
    </source>
</evidence>
<evidence type="ECO:0000313" key="2">
    <source>
        <dbReference type="EMBL" id="MEE2036911.1"/>
    </source>
</evidence>
<dbReference type="InterPro" id="IPR020843">
    <property type="entry name" value="ER"/>
</dbReference>
<gene>
    <name evidence="2" type="ORF">Q8791_06725</name>
</gene>
<proteinExistence type="predicted"/>
<dbReference type="Gene3D" id="3.90.180.10">
    <property type="entry name" value="Medium-chain alcohol dehydrogenases, catalytic domain"/>
    <property type="match status" value="1"/>
</dbReference>
<dbReference type="CDD" id="cd08267">
    <property type="entry name" value="MDR1"/>
    <property type="match status" value="1"/>
</dbReference>
<comment type="caution">
    <text evidence="2">The sequence shown here is derived from an EMBL/GenBank/DDBJ whole genome shotgun (WGS) entry which is preliminary data.</text>
</comment>
<dbReference type="Gene3D" id="3.40.50.720">
    <property type="entry name" value="NAD(P)-binding Rossmann-like Domain"/>
    <property type="match status" value="1"/>
</dbReference>